<dbReference type="Pfam" id="PF12937">
    <property type="entry name" value="F-box-like"/>
    <property type="match status" value="1"/>
</dbReference>
<evidence type="ECO:0000313" key="2">
    <source>
        <dbReference type="EMBL" id="TGZ36886.1"/>
    </source>
</evidence>
<protein>
    <submittedName>
        <fullName evidence="2">F-box/LRR-repeat protein 4</fullName>
    </submittedName>
</protein>
<name>A0A4S2JN36_9HYME</name>
<feature type="domain" description="F-box" evidence="1">
    <location>
        <begin position="1"/>
        <end position="40"/>
    </location>
</feature>
<evidence type="ECO:0000313" key="3">
    <source>
        <dbReference type="Proteomes" id="UP000310200"/>
    </source>
</evidence>
<dbReference type="Gene3D" id="3.80.10.10">
    <property type="entry name" value="Ribonuclease Inhibitor"/>
    <property type="match status" value="1"/>
</dbReference>
<comment type="caution">
    <text evidence="2">The sequence shown here is derived from an EMBL/GenBank/DDBJ whole genome shotgun (WGS) entry which is preliminary data.</text>
</comment>
<proteinExistence type="predicted"/>
<dbReference type="PROSITE" id="PS50181">
    <property type="entry name" value="FBOX"/>
    <property type="match status" value="1"/>
</dbReference>
<dbReference type="GO" id="GO:0031146">
    <property type="term" value="P:SCF-dependent proteasomal ubiquitin-dependent protein catabolic process"/>
    <property type="evidence" value="ECO:0007669"/>
    <property type="project" value="TreeGrafter"/>
</dbReference>
<organism evidence="2 3">
    <name type="scientific">Temnothorax longispinosus</name>
    <dbReference type="NCBI Taxonomy" id="300112"/>
    <lineage>
        <taxon>Eukaryota</taxon>
        <taxon>Metazoa</taxon>
        <taxon>Ecdysozoa</taxon>
        <taxon>Arthropoda</taxon>
        <taxon>Hexapoda</taxon>
        <taxon>Insecta</taxon>
        <taxon>Pterygota</taxon>
        <taxon>Neoptera</taxon>
        <taxon>Endopterygota</taxon>
        <taxon>Hymenoptera</taxon>
        <taxon>Apocrita</taxon>
        <taxon>Aculeata</taxon>
        <taxon>Formicoidea</taxon>
        <taxon>Formicidae</taxon>
        <taxon>Myrmicinae</taxon>
        <taxon>Temnothorax</taxon>
    </lineage>
</organism>
<dbReference type="InterPro" id="IPR001810">
    <property type="entry name" value="F-box_dom"/>
</dbReference>
<dbReference type="InterPro" id="IPR032675">
    <property type="entry name" value="LRR_dom_sf"/>
</dbReference>
<dbReference type="Proteomes" id="UP000310200">
    <property type="component" value="Unassembled WGS sequence"/>
</dbReference>
<dbReference type="GO" id="GO:0019005">
    <property type="term" value="C:SCF ubiquitin ligase complex"/>
    <property type="evidence" value="ECO:0007669"/>
    <property type="project" value="TreeGrafter"/>
</dbReference>
<dbReference type="AlphaFoldDB" id="A0A4S2JN36"/>
<dbReference type="STRING" id="300112.A0A4S2JN36"/>
<keyword evidence="3" id="KW-1185">Reference proteome</keyword>
<accession>A0A4S2JN36</accession>
<sequence>QDEILLIIFKYLDLVTLCRLSKVNWRFNDLTRDPRLYTRLNMQWIESDKYMCDIFCYFTPRCKYLQQLDLAGSNFDVNDFVNFLDNCGRRLTHLRLSECYVTQLSLLEISKTCKNLKELDLSYCYLRADDIDDEEFSYLEVLNNWDLIHDEDFWYFEGLNNLENINFLGTSITTEHFCKILQNNQRMREVQLGHLSNDACLIELANSCRDLEVIHLLLTRDLTSQGINALADCKNLRRVKLDLYEYPVIDGSLFRLLSSYQHLQEICLLSNTFIVLTDHQLELLAQCRHLKKLYLENVDFDTPDTCSLILKQCSELQEFYLKYCNISDQLVDRWKERYPHVSVYKYNA</sequence>
<dbReference type="PANTHER" id="PTHR13318">
    <property type="entry name" value="PARTNER OF PAIRED, ISOFORM B-RELATED"/>
    <property type="match status" value="1"/>
</dbReference>
<dbReference type="EMBL" id="QBLH01003666">
    <property type="protein sequence ID" value="TGZ36886.1"/>
    <property type="molecule type" value="Genomic_DNA"/>
</dbReference>
<dbReference type="SUPFAM" id="SSF52047">
    <property type="entry name" value="RNI-like"/>
    <property type="match status" value="1"/>
</dbReference>
<dbReference type="Gene3D" id="1.20.1280.50">
    <property type="match status" value="1"/>
</dbReference>
<feature type="non-terminal residue" evidence="2">
    <location>
        <position position="1"/>
    </location>
</feature>
<gene>
    <name evidence="2" type="ORF">DBV15_06181</name>
</gene>
<reference evidence="2 3" key="1">
    <citation type="journal article" date="2019" name="Philos. Trans. R. Soc. Lond., B, Biol. Sci.">
        <title>Ant behaviour and brain gene expression of defending hosts depend on the ecological success of the intruding social parasite.</title>
        <authorList>
            <person name="Kaur R."/>
            <person name="Stoldt M."/>
            <person name="Jongepier E."/>
            <person name="Feldmeyer B."/>
            <person name="Menzel F."/>
            <person name="Bornberg-Bauer E."/>
            <person name="Foitzik S."/>
        </authorList>
    </citation>
    <scope>NUCLEOTIDE SEQUENCE [LARGE SCALE GENOMIC DNA]</scope>
    <source>
        <tissue evidence="2">Whole body</tissue>
    </source>
</reference>
<evidence type="ECO:0000259" key="1">
    <source>
        <dbReference type="PROSITE" id="PS50181"/>
    </source>
</evidence>